<feature type="region of interest" description="Disordered" evidence="1">
    <location>
        <begin position="101"/>
        <end position="121"/>
    </location>
</feature>
<dbReference type="RefSeq" id="XP_041197844.1">
    <property type="nucleotide sequence ID" value="XM_041332422.1"/>
</dbReference>
<evidence type="ECO:0000313" key="2">
    <source>
        <dbReference type="EMBL" id="KAG1823784.1"/>
    </source>
</evidence>
<sequence>MEFEGEELEQNLMVLRAEVEALRCPTKYEEVSAALKMTMKDWQKVESNRALGYTRNSIQTAQQNMKAACDCERECITVKKSNDPQVLMMWNWVAQAPKAHTKPTVKKWPHTHSESAGNPAPHESLAHIFGYLSDLSMDTEDKEDTTESTESFSHHPMVPPLKC</sequence>
<dbReference type="EMBL" id="JABBWG010000004">
    <property type="protein sequence ID" value="KAG1823784.1"/>
    <property type="molecule type" value="Genomic_DNA"/>
</dbReference>
<proteinExistence type="predicted"/>
<comment type="caution">
    <text evidence="2">The sequence shown here is derived from an EMBL/GenBank/DDBJ whole genome shotgun (WGS) entry which is preliminary data.</text>
</comment>
<feature type="compositionally biased region" description="Acidic residues" evidence="1">
    <location>
        <begin position="138"/>
        <end position="147"/>
    </location>
</feature>
<protein>
    <submittedName>
        <fullName evidence="2">Uncharacterized protein</fullName>
    </submittedName>
</protein>
<dbReference type="OrthoDB" id="2681026at2759"/>
<keyword evidence="3" id="KW-1185">Reference proteome</keyword>
<organism evidence="2 3">
    <name type="scientific">Suillus subaureus</name>
    <dbReference type="NCBI Taxonomy" id="48587"/>
    <lineage>
        <taxon>Eukaryota</taxon>
        <taxon>Fungi</taxon>
        <taxon>Dikarya</taxon>
        <taxon>Basidiomycota</taxon>
        <taxon>Agaricomycotina</taxon>
        <taxon>Agaricomycetes</taxon>
        <taxon>Agaricomycetidae</taxon>
        <taxon>Boletales</taxon>
        <taxon>Suillineae</taxon>
        <taxon>Suillaceae</taxon>
        <taxon>Suillus</taxon>
    </lineage>
</organism>
<reference evidence="2" key="1">
    <citation type="journal article" date="2020" name="New Phytol.">
        <title>Comparative genomics reveals dynamic genome evolution in host specialist ectomycorrhizal fungi.</title>
        <authorList>
            <person name="Lofgren L.A."/>
            <person name="Nguyen N.H."/>
            <person name="Vilgalys R."/>
            <person name="Ruytinx J."/>
            <person name="Liao H.L."/>
            <person name="Branco S."/>
            <person name="Kuo A."/>
            <person name="LaButti K."/>
            <person name="Lipzen A."/>
            <person name="Andreopoulos W."/>
            <person name="Pangilinan J."/>
            <person name="Riley R."/>
            <person name="Hundley H."/>
            <person name="Na H."/>
            <person name="Barry K."/>
            <person name="Grigoriev I.V."/>
            <person name="Stajich J.E."/>
            <person name="Kennedy P.G."/>
        </authorList>
    </citation>
    <scope>NUCLEOTIDE SEQUENCE</scope>
    <source>
        <strain evidence="2">MN1</strain>
    </source>
</reference>
<dbReference type="GeneID" id="64626439"/>
<feature type="compositionally biased region" description="Basic residues" evidence="1">
    <location>
        <begin position="101"/>
        <end position="110"/>
    </location>
</feature>
<evidence type="ECO:0000313" key="3">
    <source>
        <dbReference type="Proteomes" id="UP000807769"/>
    </source>
</evidence>
<gene>
    <name evidence="2" type="ORF">BJ212DRAFT_1296335</name>
</gene>
<feature type="region of interest" description="Disordered" evidence="1">
    <location>
        <begin position="138"/>
        <end position="163"/>
    </location>
</feature>
<dbReference type="Proteomes" id="UP000807769">
    <property type="component" value="Unassembled WGS sequence"/>
</dbReference>
<dbReference type="AlphaFoldDB" id="A0A9P7JI96"/>
<accession>A0A9P7JI96</accession>
<name>A0A9P7JI96_9AGAM</name>
<evidence type="ECO:0000256" key="1">
    <source>
        <dbReference type="SAM" id="MobiDB-lite"/>
    </source>
</evidence>